<evidence type="ECO:0000256" key="8">
    <source>
        <dbReference type="ARBA" id="ARBA00023157"/>
    </source>
</evidence>
<comment type="subcellular location">
    <subcellularLocation>
        <location evidence="1">Membrane</location>
        <topology evidence="1">Single-pass membrane protein</topology>
    </subcellularLocation>
</comment>
<evidence type="ECO:0000256" key="3">
    <source>
        <dbReference type="ARBA" id="ARBA00022692"/>
    </source>
</evidence>
<keyword evidence="4 11" id="KW-0732">Signal</keyword>
<dbReference type="GO" id="GO:0005886">
    <property type="term" value="C:plasma membrane"/>
    <property type="evidence" value="ECO:0007669"/>
    <property type="project" value="TreeGrafter"/>
</dbReference>
<dbReference type="InterPro" id="IPR013783">
    <property type="entry name" value="Ig-like_fold"/>
</dbReference>
<keyword evidence="14" id="KW-1185">Reference proteome</keyword>
<proteinExistence type="inferred from homology"/>
<protein>
    <recommendedName>
        <fullName evidence="12">Sema domain-containing protein</fullName>
    </recommendedName>
</protein>
<dbReference type="SMART" id="SM00423">
    <property type="entry name" value="PSI"/>
    <property type="match status" value="1"/>
</dbReference>
<evidence type="ECO:0000256" key="11">
    <source>
        <dbReference type="SAM" id="SignalP"/>
    </source>
</evidence>
<dbReference type="InterPro" id="IPR001627">
    <property type="entry name" value="Semap_dom"/>
</dbReference>
<dbReference type="SMART" id="SM00630">
    <property type="entry name" value="Sema"/>
    <property type="match status" value="1"/>
</dbReference>
<evidence type="ECO:0000256" key="6">
    <source>
        <dbReference type="ARBA" id="ARBA00022989"/>
    </source>
</evidence>
<keyword evidence="8" id="KW-1015">Disulfide bond</keyword>
<dbReference type="InterPro" id="IPR031148">
    <property type="entry name" value="Plexin"/>
</dbReference>
<evidence type="ECO:0000256" key="2">
    <source>
        <dbReference type="ARBA" id="ARBA00010297"/>
    </source>
</evidence>
<keyword evidence="3" id="KW-0812">Transmembrane</keyword>
<evidence type="ECO:0000256" key="4">
    <source>
        <dbReference type="ARBA" id="ARBA00022729"/>
    </source>
</evidence>
<evidence type="ECO:0000256" key="9">
    <source>
        <dbReference type="ARBA" id="ARBA00023180"/>
    </source>
</evidence>
<dbReference type="Pfam" id="PF01403">
    <property type="entry name" value="Sema"/>
    <property type="match status" value="1"/>
</dbReference>
<keyword evidence="6" id="KW-1133">Transmembrane helix</keyword>
<feature type="chain" id="PRO_5017275532" description="Sema domain-containing protein" evidence="11">
    <location>
        <begin position="24"/>
        <end position="695"/>
    </location>
</feature>
<sequence>MSASGLYPSLLLLLWSLLSSASSQCDHSSENSKINLNVDYKLPTFTSEFPIQNMVTLDGIIYVGATNRIYALSPNLTKLSEYSTGPLRANETCRLQTHNPNTKLDNRNIALVTENIYDKGLYSCGSADNGICRRHVLYEDDEIGPKMVDDEVYCFTDRARLRKGVDSDVVVSASGSQVLNVESNLIKFFVGNSEIPGNTATPNTHTISVRKMKTSQNGFTFFSSGAHMDLLASLRGNYYLRYVYSFNSGPFTYFLTVQHVSKDSTAFHTRIIRMCATDSVIRRYVEMPLQCISTDKRRKRSTEDVKVFNILQGAYVSKIKEDTELQKQLKVGPNDDVLFAAFAKGKPDSPEATSDSAVCVFSLNHINNMIRRYMQSYECDPHEGMHEGRESTYRLQITQFLPRLEYWHQDLSHTLLTSITVATVHARTVAYLGTSDGRHLQVRVILFSRSSSPHVNIALDSAPVSSSLLLQDQGRLLVATGNKITSVPLIGPGCDQLTTCTSCLLSSRVTECGWCNGRCTRSSQCSSAEWSQEYCAPVITKFWPISAPLRGSTSLTICGHNFGFDKTESFRSSMVSVEVGGASCKLDRHGGTKSEPVIHEIFPTFGPKSGNTMLTIRGAFLDSGNKREVTVGKGACKIQSLSSSMVTCKTPPQPLPSQEVVRFSLDSVELRAPNVFSYNQDPIINSIQPSRSFVR</sequence>
<reference evidence="13" key="2">
    <citation type="submission" date="2025-09" db="UniProtKB">
        <authorList>
            <consortium name="Ensembl"/>
        </authorList>
    </citation>
    <scope>IDENTIFICATION</scope>
</reference>
<accession>A0A3B3ZEZ6</accession>
<dbReference type="FunFam" id="2.60.40.10:FF:000213">
    <property type="entry name" value="Hepatocyte growth factor receptor"/>
    <property type="match status" value="1"/>
</dbReference>
<dbReference type="Ensembl" id="ENSPMGT00000003313.1">
    <property type="protein sequence ID" value="ENSPMGP00000003124.1"/>
    <property type="gene ID" value="ENSPMGG00000002588.1"/>
</dbReference>
<feature type="signal peptide" evidence="11">
    <location>
        <begin position="1"/>
        <end position="23"/>
    </location>
</feature>
<evidence type="ECO:0000259" key="12">
    <source>
        <dbReference type="PROSITE" id="PS51004"/>
    </source>
</evidence>
<dbReference type="InterPro" id="IPR016201">
    <property type="entry name" value="PSI"/>
</dbReference>
<keyword evidence="5" id="KW-0677">Repeat</keyword>
<name>A0A3B3ZEZ6_9GOBI</name>
<dbReference type="GO" id="GO:0002116">
    <property type="term" value="C:semaphorin receptor complex"/>
    <property type="evidence" value="ECO:0007669"/>
    <property type="project" value="TreeGrafter"/>
</dbReference>
<evidence type="ECO:0000313" key="14">
    <source>
        <dbReference type="Proteomes" id="UP000261520"/>
    </source>
</evidence>
<dbReference type="SUPFAM" id="SSF103575">
    <property type="entry name" value="Plexin repeat"/>
    <property type="match status" value="1"/>
</dbReference>
<keyword evidence="9" id="KW-0325">Glycoprotein</keyword>
<dbReference type="InterPro" id="IPR014756">
    <property type="entry name" value="Ig_E-set"/>
</dbReference>
<evidence type="ECO:0000256" key="5">
    <source>
        <dbReference type="ARBA" id="ARBA00022737"/>
    </source>
</evidence>
<reference evidence="13" key="1">
    <citation type="submission" date="2025-08" db="UniProtKB">
        <authorList>
            <consortium name="Ensembl"/>
        </authorList>
    </citation>
    <scope>IDENTIFICATION</scope>
</reference>
<dbReference type="PROSITE" id="PS51004">
    <property type="entry name" value="SEMA"/>
    <property type="match status" value="1"/>
</dbReference>
<dbReference type="SMART" id="SM00429">
    <property type="entry name" value="IPT"/>
    <property type="match status" value="1"/>
</dbReference>
<dbReference type="GO" id="GO:0017154">
    <property type="term" value="F:semaphorin receptor activity"/>
    <property type="evidence" value="ECO:0007669"/>
    <property type="project" value="InterPro"/>
</dbReference>
<dbReference type="SUPFAM" id="SSF101912">
    <property type="entry name" value="Sema domain"/>
    <property type="match status" value="1"/>
</dbReference>
<comment type="similarity">
    <text evidence="2">Belongs to the plexin family.</text>
</comment>
<dbReference type="Gene3D" id="3.30.1680.10">
    <property type="entry name" value="ligand-binding face of the semaphorins, domain 2"/>
    <property type="match status" value="1"/>
</dbReference>
<evidence type="ECO:0000256" key="1">
    <source>
        <dbReference type="ARBA" id="ARBA00004167"/>
    </source>
</evidence>
<dbReference type="GO" id="GO:0007411">
    <property type="term" value="P:axon guidance"/>
    <property type="evidence" value="ECO:0007669"/>
    <property type="project" value="UniProtKB-ARBA"/>
</dbReference>
<dbReference type="Pfam" id="PF01833">
    <property type="entry name" value="TIG"/>
    <property type="match status" value="2"/>
</dbReference>
<dbReference type="InterPro" id="IPR002909">
    <property type="entry name" value="IPT_dom"/>
</dbReference>
<dbReference type="Proteomes" id="UP000261520">
    <property type="component" value="Unplaced"/>
</dbReference>
<feature type="domain" description="Sema" evidence="12">
    <location>
        <begin position="26"/>
        <end position="489"/>
    </location>
</feature>
<dbReference type="InterPro" id="IPR036352">
    <property type="entry name" value="Semap_dom_sf"/>
</dbReference>
<dbReference type="PANTHER" id="PTHR22625:SF61">
    <property type="entry name" value="HEPATOCYTE GROWTH FACTOR RECEPTOR"/>
    <property type="match status" value="1"/>
</dbReference>
<comment type="caution">
    <text evidence="10">Lacks conserved residue(s) required for the propagation of feature annotation.</text>
</comment>
<dbReference type="STRING" id="409849.ENSPMGP00000003124"/>
<dbReference type="InterPro" id="IPR002165">
    <property type="entry name" value="Plexin_repeat"/>
</dbReference>
<dbReference type="Gene3D" id="2.130.10.10">
    <property type="entry name" value="YVTN repeat-like/Quinoprotein amine dehydrogenase"/>
    <property type="match status" value="1"/>
</dbReference>
<evidence type="ECO:0000313" key="13">
    <source>
        <dbReference type="Ensembl" id="ENSPMGP00000003124.1"/>
    </source>
</evidence>
<evidence type="ECO:0000256" key="10">
    <source>
        <dbReference type="PROSITE-ProRule" id="PRU00352"/>
    </source>
</evidence>
<dbReference type="Pfam" id="PF01437">
    <property type="entry name" value="PSI"/>
    <property type="match status" value="1"/>
</dbReference>
<dbReference type="PANTHER" id="PTHR22625">
    <property type="entry name" value="PLEXIN"/>
    <property type="match status" value="1"/>
</dbReference>
<dbReference type="SUPFAM" id="SSF81296">
    <property type="entry name" value="E set domains"/>
    <property type="match status" value="2"/>
</dbReference>
<dbReference type="Gene3D" id="2.60.40.10">
    <property type="entry name" value="Immunoglobulins"/>
    <property type="match status" value="2"/>
</dbReference>
<dbReference type="AlphaFoldDB" id="A0A3B3ZEZ6"/>
<dbReference type="GO" id="GO:0030334">
    <property type="term" value="P:regulation of cell migration"/>
    <property type="evidence" value="ECO:0007669"/>
    <property type="project" value="TreeGrafter"/>
</dbReference>
<evidence type="ECO:0000256" key="7">
    <source>
        <dbReference type="ARBA" id="ARBA00023136"/>
    </source>
</evidence>
<organism evidence="13 14">
    <name type="scientific">Periophthalmus magnuspinnatus</name>
    <dbReference type="NCBI Taxonomy" id="409849"/>
    <lineage>
        <taxon>Eukaryota</taxon>
        <taxon>Metazoa</taxon>
        <taxon>Chordata</taxon>
        <taxon>Craniata</taxon>
        <taxon>Vertebrata</taxon>
        <taxon>Euteleostomi</taxon>
        <taxon>Actinopterygii</taxon>
        <taxon>Neopterygii</taxon>
        <taxon>Teleostei</taxon>
        <taxon>Neoteleostei</taxon>
        <taxon>Acanthomorphata</taxon>
        <taxon>Gobiaria</taxon>
        <taxon>Gobiiformes</taxon>
        <taxon>Gobioidei</taxon>
        <taxon>Gobiidae</taxon>
        <taxon>Oxudercinae</taxon>
        <taxon>Periophthalmus</taxon>
    </lineage>
</organism>
<keyword evidence="7" id="KW-0472">Membrane</keyword>
<dbReference type="CDD" id="cd01179">
    <property type="entry name" value="IPT_plexin_repeat2"/>
    <property type="match status" value="1"/>
</dbReference>
<dbReference type="InterPro" id="IPR015943">
    <property type="entry name" value="WD40/YVTN_repeat-like_dom_sf"/>
</dbReference>